<dbReference type="PANTHER" id="PTHR47495">
    <property type="entry name" value="ALDEHYDE DEHYDROGENASE"/>
    <property type="match status" value="1"/>
</dbReference>
<reference evidence="2" key="1">
    <citation type="submission" date="2023-06" db="EMBL/GenBank/DDBJ databases">
        <title>Phylogenetic Diversity of Rhizobium strains.</title>
        <authorList>
            <person name="Moura F.T."/>
            <person name="Helene L.C.F."/>
            <person name="Hungria M."/>
        </authorList>
    </citation>
    <scope>NUCLEOTIDE SEQUENCE</scope>
    <source>
        <strain evidence="2">CCGE524</strain>
    </source>
</reference>
<dbReference type="InterPro" id="IPR006311">
    <property type="entry name" value="TAT_signal"/>
</dbReference>
<name>A0ABT7KEB7_9HYPH</name>
<protein>
    <submittedName>
        <fullName evidence="2">Molybdopterin-dependent oxidoreductase</fullName>
    </submittedName>
</protein>
<dbReference type="SUPFAM" id="SSF56003">
    <property type="entry name" value="Molybdenum cofactor-binding domain"/>
    <property type="match status" value="2"/>
</dbReference>
<dbReference type="Gene3D" id="3.90.1170.50">
    <property type="entry name" value="Aldehyde oxidase/xanthine dehydrogenase, a/b hammerhead"/>
    <property type="match status" value="1"/>
</dbReference>
<comment type="caution">
    <text evidence="2">The sequence shown here is derived from an EMBL/GenBank/DDBJ whole genome shotgun (WGS) entry which is preliminary data.</text>
</comment>
<dbReference type="Gene3D" id="3.30.365.10">
    <property type="entry name" value="Aldehyde oxidase/xanthine dehydrogenase, molybdopterin binding domain"/>
    <property type="match status" value="5"/>
</dbReference>
<dbReference type="PANTHER" id="PTHR47495:SF2">
    <property type="entry name" value="ALDEHYDE DEHYDROGENASE"/>
    <property type="match status" value="1"/>
</dbReference>
<dbReference type="PROSITE" id="PS51318">
    <property type="entry name" value="TAT"/>
    <property type="match status" value="1"/>
</dbReference>
<keyword evidence="3" id="KW-1185">Reference proteome</keyword>
<accession>A0ABT7KEB7</accession>
<evidence type="ECO:0000259" key="1">
    <source>
        <dbReference type="SMART" id="SM01008"/>
    </source>
</evidence>
<dbReference type="Pfam" id="PF02738">
    <property type="entry name" value="MoCoBD_1"/>
    <property type="match status" value="1"/>
</dbReference>
<evidence type="ECO:0000313" key="2">
    <source>
        <dbReference type="EMBL" id="MDL2406960.1"/>
    </source>
</evidence>
<dbReference type="Proteomes" id="UP001172630">
    <property type="component" value="Unassembled WGS sequence"/>
</dbReference>
<organism evidence="2 3">
    <name type="scientific">Rhizobium calliandrae</name>
    <dbReference type="NCBI Taxonomy" id="1312182"/>
    <lineage>
        <taxon>Bacteria</taxon>
        <taxon>Pseudomonadati</taxon>
        <taxon>Pseudomonadota</taxon>
        <taxon>Alphaproteobacteria</taxon>
        <taxon>Hyphomicrobiales</taxon>
        <taxon>Rhizobiaceae</taxon>
        <taxon>Rhizobium/Agrobacterium group</taxon>
        <taxon>Rhizobium</taxon>
    </lineage>
</organism>
<sequence length="715" mass="76018">MTDFVQTRRAFLKASVAVSGGLVLATQMGRSRALAADADAFVPNAFIRIEKSGPVVLVIPHTEVGQGIYTSSAMLVCEELELRLDQIAVEPAPPDIKKYIDPFLGDQATGGSLSTRADWKRLREAGAAARIMLVGAAAARWGVSPAACRAELGVVHHEASGRSYSYGDLAADAAGQPVPTTIPLKDPKDFRLVGKTQKRLDTPAKVNGGAQFGIDAKIPGMKIGTLAISPVKGGRLASSDVAAARAVPGVRDVVSAGDDLVAVIGDHMWAALQGLEALNPQWRAGENAEISSASHVAALDAASRNAGVVARREGDADKAIQDAAVKVTQVYQSPFMSHSPLEPLNCTLHVRPDGADLWMGTQVPVRAQIAVANATGLPQEKVVVHNMLMGGAFGRKLDIDMVEVAAKLAKNVSYPVKFVWSREQDMTHDYYRPFYYDRVSAGLDNDGRLVGRTHRVAGPSILARWAPPAFKDGLDSDAVEAAAETPYEDGAVLVDYVRYEQEGINTGFWRGVGPTHNSFVVESLIDELAHAAKKDPLDFRRSMLAKNRRTLAALDKVAQQVEWRRPLPKGQGRGLSVLNAFGSFVALCVEVDVADGRNVIIRKVVAAIDCGMTVNPDTVVAQMQGGIIFGLSAAMFSEITFTDGAVDQNNFDGYRVLRMNEAPVVNVHLISSNENPGGVGEAGTAAAAPALTNAIFAACGKRLRKLPVASSLPTA</sequence>
<dbReference type="InterPro" id="IPR046867">
    <property type="entry name" value="AldOxase/xan_DH_MoCoBD2"/>
</dbReference>
<dbReference type="RefSeq" id="WP_285880143.1">
    <property type="nucleotide sequence ID" value="NZ_JARFYN010000017.1"/>
</dbReference>
<feature type="domain" description="Aldehyde oxidase/xanthine dehydrogenase a/b hammerhead" evidence="1">
    <location>
        <begin position="207"/>
        <end position="286"/>
    </location>
</feature>
<proteinExistence type="predicted"/>
<dbReference type="PIRSF" id="PIRSF036389">
    <property type="entry name" value="IOR_B"/>
    <property type="match status" value="1"/>
</dbReference>
<gene>
    <name evidence="2" type="ORF">PY650_15070</name>
</gene>
<dbReference type="SMART" id="SM01008">
    <property type="entry name" value="Ald_Xan_dh_C"/>
    <property type="match status" value="1"/>
</dbReference>
<dbReference type="EMBL" id="JARFYN010000017">
    <property type="protein sequence ID" value="MDL2406960.1"/>
    <property type="molecule type" value="Genomic_DNA"/>
</dbReference>
<dbReference type="InterPro" id="IPR008274">
    <property type="entry name" value="AldOxase/xan_DH_MoCoBD1"/>
</dbReference>
<evidence type="ECO:0000313" key="3">
    <source>
        <dbReference type="Proteomes" id="UP001172630"/>
    </source>
</evidence>
<dbReference type="InterPro" id="IPR037165">
    <property type="entry name" value="AldOxase/xan_DH_Mopterin-bd_sf"/>
</dbReference>
<dbReference type="InterPro" id="IPR000674">
    <property type="entry name" value="Ald_Oxase/Xan_DH_a/b"/>
</dbReference>
<dbReference type="InterPro" id="IPR012368">
    <property type="entry name" value="OxRdtase_Mopterin-bd_su_IorB"/>
</dbReference>
<dbReference type="InterPro" id="IPR052516">
    <property type="entry name" value="N-heterocyclic_Hydroxylase"/>
</dbReference>
<dbReference type="Pfam" id="PF20256">
    <property type="entry name" value="MoCoBD_2"/>
    <property type="match status" value="2"/>
</dbReference>